<dbReference type="Pfam" id="PF03471">
    <property type="entry name" value="CorC_HlyC"/>
    <property type="match status" value="1"/>
</dbReference>
<dbReference type="PANTHER" id="PTHR32507">
    <property type="entry name" value="NA(+)/H(+) ANTIPORTER 1"/>
    <property type="match status" value="1"/>
</dbReference>
<dbReference type="NCBIfam" id="NF003715">
    <property type="entry name" value="PRK05326.1-2"/>
    <property type="match status" value="1"/>
</dbReference>
<keyword evidence="3" id="KW-0050">Antiport</keyword>
<dbReference type="NCBIfam" id="NF003714">
    <property type="entry name" value="PRK05326.1-1"/>
    <property type="match status" value="1"/>
</dbReference>
<dbReference type="InterPro" id="IPR006037">
    <property type="entry name" value="RCK_C"/>
</dbReference>
<feature type="transmembrane region" description="Helical" evidence="10">
    <location>
        <begin position="190"/>
        <end position="212"/>
    </location>
</feature>
<accession>A0A420WNR7</accession>
<evidence type="ECO:0000256" key="1">
    <source>
        <dbReference type="ARBA" id="ARBA00004651"/>
    </source>
</evidence>
<keyword evidence="9 10" id="KW-0472">Membrane</keyword>
<feature type="transmembrane region" description="Helical" evidence="10">
    <location>
        <begin position="116"/>
        <end position="138"/>
    </location>
</feature>
<dbReference type="InterPro" id="IPR038770">
    <property type="entry name" value="Na+/solute_symporter_sf"/>
</dbReference>
<evidence type="ECO:0000256" key="6">
    <source>
        <dbReference type="ARBA" id="ARBA00022692"/>
    </source>
</evidence>
<dbReference type="Gene3D" id="1.20.1530.20">
    <property type="match status" value="1"/>
</dbReference>
<dbReference type="RefSeq" id="WP_121217053.1">
    <property type="nucleotide sequence ID" value="NZ_RBIG01000001.1"/>
</dbReference>
<feature type="transmembrane region" description="Helical" evidence="10">
    <location>
        <begin position="331"/>
        <end position="356"/>
    </location>
</feature>
<feature type="transmembrane region" description="Helical" evidence="10">
    <location>
        <begin position="87"/>
        <end position="110"/>
    </location>
</feature>
<proteinExistence type="predicted"/>
<name>A0A420WNR7_9PROT</name>
<dbReference type="Proteomes" id="UP000277424">
    <property type="component" value="Unassembled WGS sequence"/>
</dbReference>
<dbReference type="GO" id="GO:1902600">
    <property type="term" value="P:proton transmembrane transport"/>
    <property type="evidence" value="ECO:0007669"/>
    <property type="project" value="InterPro"/>
</dbReference>
<comment type="caution">
    <text evidence="12">The sequence shown here is derived from an EMBL/GenBank/DDBJ whole genome shotgun (WGS) entry which is preliminary data.</text>
</comment>
<evidence type="ECO:0000256" key="5">
    <source>
        <dbReference type="ARBA" id="ARBA00022538"/>
    </source>
</evidence>
<dbReference type="InterPro" id="IPR006153">
    <property type="entry name" value="Cation/H_exchanger_TM"/>
</dbReference>
<dbReference type="AlphaFoldDB" id="A0A420WNR7"/>
<dbReference type="PANTHER" id="PTHR32507:SF7">
    <property type="entry name" value="K(+)_H(+) ANTIPORTER NHAP2"/>
    <property type="match status" value="1"/>
</dbReference>
<feature type="transmembrane region" description="Helical" evidence="10">
    <location>
        <begin position="272"/>
        <end position="290"/>
    </location>
</feature>
<dbReference type="GO" id="GO:0006813">
    <property type="term" value="P:potassium ion transport"/>
    <property type="evidence" value="ECO:0007669"/>
    <property type="project" value="UniProtKB-KW"/>
</dbReference>
<evidence type="ECO:0000313" key="13">
    <source>
        <dbReference type="Proteomes" id="UP000277424"/>
    </source>
</evidence>
<feature type="transmembrane region" description="Helical" evidence="10">
    <location>
        <begin position="302"/>
        <end position="324"/>
    </location>
</feature>
<protein>
    <submittedName>
        <fullName evidence="12">Cell volume regulation protein A</fullName>
    </submittedName>
</protein>
<keyword evidence="8" id="KW-0406">Ion transport</keyword>
<feature type="transmembrane region" description="Helical" evidence="10">
    <location>
        <begin position="362"/>
        <end position="385"/>
    </location>
</feature>
<evidence type="ECO:0000313" key="12">
    <source>
        <dbReference type="EMBL" id="RKQ72562.1"/>
    </source>
</evidence>
<dbReference type="EMBL" id="RBIG01000001">
    <property type="protein sequence ID" value="RKQ72562.1"/>
    <property type="molecule type" value="Genomic_DNA"/>
</dbReference>
<feature type="transmembrane region" description="Helical" evidence="10">
    <location>
        <begin position="6"/>
        <end position="25"/>
    </location>
</feature>
<dbReference type="GO" id="GO:0015297">
    <property type="term" value="F:antiporter activity"/>
    <property type="evidence" value="ECO:0007669"/>
    <property type="project" value="UniProtKB-KW"/>
</dbReference>
<keyword evidence="7 10" id="KW-1133">Transmembrane helix</keyword>
<keyword evidence="6 10" id="KW-0812">Transmembrane</keyword>
<evidence type="ECO:0000256" key="8">
    <source>
        <dbReference type="ARBA" id="ARBA00023065"/>
    </source>
</evidence>
<feature type="domain" description="RCK C-terminal" evidence="11">
    <location>
        <begin position="402"/>
        <end position="483"/>
    </location>
</feature>
<keyword evidence="5" id="KW-0633">Potassium transport</keyword>
<evidence type="ECO:0000256" key="4">
    <source>
        <dbReference type="ARBA" id="ARBA00022475"/>
    </source>
</evidence>
<evidence type="ECO:0000256" key="9">
    <source>
        <dbReference type="ARBA" id="ARBA00023136"/>
    </source>
</evidence>
<organism evidence="12 13">
    <name type="scientific">Oceanibaculum indicum</name>
    <dbReference type="NCBI Taxonomy" id="526216"/>
    <lineage>
        <taxon>Bacteria</taxon>
        <taxon>Pseudomonadati</taxon>
        <taxon>Pseudomonadota</taxon>
        <taxon>Alphaproteobacteria</taxon>
        <taxon>Rhodospirillales</taxon>
        <taxon>Oceanibaculaceae</taxon>
        <taxon>Oceanibaculum</taxon>
    </lineage>
</organism>
<keyword evidence="4" id="KW-1003">Cell membrane</keyword>
<gene>
    <name evidence="12" type="ORF">BCL74_0330</name>
</gene>
<dbReference type="GO" id="GO:0008324">
    <property type="term" value="F:monoatomic cation transmembrane transporter activity"/>
    <property type="evidence" value="ECO:0007669"/>
    <property type="project" value="InterPro"/>
</dbReference>
<sequence>MELANQLIFLGSALLIVSIIAGVLSSRIGAPLLLVFLALGMVAGEDGLGIQFDNFQAAYLLGSLSLAIILFDGGLRTPLRSIRIAWAPASVMATVGVLVTAAITGLAAVFLLDLPLIAGLLTGAIVASTDAAAVFLLLHQRGMELRKRIGATLEVESGVNDPMAVFLTITLVELLVSGGGDVTFTIVHSFLLQLGVGALAGVFAGFAVALVVNRLELAPGLYPVFVVAVACALFGGTQLLGGSGFLAVYLAGIVAGNRRMRANQLIRRFHDGMAWISQIVMFLILGLLVTPSRLIDDIVPGTIIALVLIFLARPVATMLCLIPFRFSREELLFISWVGLRGAVPIFLAIIPVLGGIEHGMQYFNVTFIVVLLSLLLQGWTVPWLARRLDLQLPPTPEGEGRLDLDLSPQIDRDLIGYRLPETATAANKPFKQILFPPRVRLITVLRDGAVVPKYKIEALYPGDYVLLLCPPEQALAADRLFTARRGTNRTSEVRLGDFVFEGGRKMSALADEYDLPVSRQQRDLTVGALMASLLPGTPNVGDRVTLGTVELVIRDMRDGEIAEVGLILEPGRPHLLPPGLLSRAQAVTRRLRRRPVSVDGTAASAERQPSRLGALWHRLRGNK</sequence>
<keyword evidence="5" id="KW-0630">Potassium</keyword>
<dbReference type="OrthoDB" id="9810759at2"/>
<dbReference type="Pfam" id="PF00999">
    <property type="entry name" value="Na_H_Exchanger"/>
    <property type="match status" value="1"/>
</dbReference>
<reference evidence="12 13" key="1">
    <citation type="submission" date="2018-10" db="EMBL/GenBank/DDBJ databases">
        <title>Comparative analysis of microorganisms from saline springs in Andes Mountain Range, Colombia.</title>
        <authorList>
            <person name="Rubin E."/>
        </authorList>
    </citation>
    <scope>NUCLEOTIDE SEQUENCE [LARGE SCALE GENOMIC DNA]</scope>
    <source>
        <strain evidence="12 13">USBA 36</strain>
    </source>
</reference>
<comment type="subcellular location">
    <subcellularLocation>
        <location evidence="1">Cell membrane</location>
        <topology evidence="1">Multi-pass membrane protein</topology>
    </subcellularLocation>
</comment>
<evidence type="ECO:0000256" key="7">
    <source>
        <dbReference type="ARBA" id="ARBA00022989"/>
    </source>
</evidence>
<evidence type="ECO:0000256" key="2">
    <source>
        <dbReference type="ARBA" id="ARBA00022448"/>
    </source>
</evidence>
<evidence type="ECO:0000256" key="3">
    <source>
        <dbReference type="ARBA" id="ARBA00022449"/>
    </source>
</evidence>
<feature type="transmembrane region" description="Helical" evidence="10">
    <location>
        <begin position="58"/>
        <end position="75"/>
    </location>
</feature>
<evidence type="ECO:0000256" key="10">
    <source>
        <dbReference type="SAM" id="Phobius"/>
    </source>
</evidence>
<evidence type="ECO:0000259" key="11">
    <source>
        <dbReference type="PROSITE" id="PS51202"/>
    </source>
</evidence>
<dbReference type="PROSITE" id="PS51202">
    <property type="entry name" value="RCK_C"/>
    <property type="match status" value="1"/>
</dbReference>
<dbReference type="NCBIfam" id="NF003716">
    <property type="entry name" value="PRK05326.1-3"/>
    <property type="match status" value="1"/>
</dbReference>
<dbReference type="GO" id="GO:0005886">
    <property type="term" value="C:plasma membrane"/>
    <property type="evidence" value="ECO:0007669"/>
    <property type="project" value="UniProtKB-SubCell"/>
</dbReference>
<dbReference type="InterPro" id="IPR005170">
    <property type="entry name" value="Transptr-assoc_dom"/>
</dbReference>
<feature type="transmembrane region" description="Helical" evidence="10">
    <location>
        <begin position="224"/>
        <end position="251"/>
    </location>
</feature>
<keyword evidence="2" id="KW-0813">Transport</keyword>